<evidence type="ECO:0000256" key="9">
    <source>
        <dbReference type="ARBA" id="ARBA00023159"/>
    </source>
</evidence>
<dbReference type="InterPro" id="IPR009071">
    <property type="entry name" value="HMG_box_dom"/>
</dbReference>
<dbReference type="PROSITE" id="PS50118">
    <property type="entry name" value="HMG_BOX_2"/>
    <property type="match status" value="1"/>
</dbReference>
<keyword evidence="7" id="KW-0805">Transcription regulation</keyword>
<keyword evidence="4" id="KW-0221">Differentiation</keyword>
<dbReference type="FunFam" id="1.10.30.10:FF:000003">
    <property type="entry name" value="Putative transcription factor SOX-6"/>
    <property type="match status" value="1"/>
</dbReference>
<comment type="similarity">
    <text evidence="2">Belongs to the SRY family.</text>
</comment>
<sequence length="255" mass="28760">SSSIPFIGKKSIDKHYRGEMKDMTEYDVRIKRPMNAFMVWSQMRRAQIASTDVKMHNSQISKELGAEWREMSVEEKAPYVKRAKELREELMRRHPNYVYRPKRRSHGTTKNLLAKSCLLPPTTTGLAMTPSSVEQRLHSLSSIPTAHDIRRLFLAGVMQEQQNNMLLAAYRNQLLAAATNNPVTLKDSLNLDSVDQEKLQSTMANITTGGTTGNVVGLSMTTEQFNPLSSLSILQSPYNPISPLLGSQFNPFLFS</sequence>
<accession>A0A3P7MAK5</accession>
<dbReference type="SUPFAM" id="SSF47095">
    <property type="entry name" value="HMG-box"/>
    <property type="match status" value="1"/>
</dbReference>
<name>A0A3P7MAK5_ONCOC</name>
<dbReference type="InterPro" id="IPR036910">
    <property type="entry name" value="HMG_box_dom_sf"/>
</dbReference>
<dbReference type="PANTHER" id="PTHR10270:SF161">
    <property type="entry name" value="SEX-DETERMINING REGION Y PROTEIN"/>
    <property type="match status" value="1"/>
</dbReference>
<proteinExistence type="inferred from homology"/>
<dbReference type="GO" id="GO:0016607">
    <property type="term" value="C:nuclear speck"/>
    <property type="evidence" value="ECO:0007669"/>
    <property type="project" value="UniProtKB-SubCell"/>
</dbReference>
<evidence type="ECO:0000259" key="15">
    <source>
        <dbReference type="PROSITE" id="PS50118"/>
    </source>
</evidence>
<dbReference type="InterPro" id="IPR050140">
    <property type="entry name" value="SRY-related_HMG-box_TF-like"/>
</dbReference>
<evidence type="ECO:0000256" key="3">
    <source>
        <dbReference type="ARBA" id="ARBA00019052"/>
    </source>
</evidence>
<dbReference type="GO" id="GO:0001228">
    <property type="term" value="F:DNA-binding transcription activator activity, RNA polymerase II-specific"/>
    <property type="evidence" value="ECO:0007669"/>
    <property type="project" value="TreeGrafter"/>
</dbReference>
<keyword evidence="8 14" id="KW-0238">DNA-binding</keyword>
<evidence type="ECO:0000256" key="11">
    <source>
        <dbReference type="ARBA" id="ARBA00023242"/>
    </source>
</evidence>
<dbReference type="Pfam" id="PF00505">
    <property type="entry name" value="HMG_box"/>
    <property type="match status" value="1"/>
</dbReference>
<evidence type="ECO:0000256" key="13">
    <source>
        <dbReference type="ARBA" id="ARBA00045821"/>
    </source>
</evidence>
<keyword evidence="11 14" id="KW-0539">Nucleus</keyword>
<dbReference type="GO" id="GO:0000978">
    <property type="term" value="F:RNA polymerase II cis-regulatory region sequence-specific DNA binding"/>
    <property type="evidence" value="ECO:0007669"/>
    <property type="project" value="TreeGrafter"/>
</dbReference>
<evidence type="ECO:0000313" key="17">
    <source>
        <dbReference type="Proteomes" id="UP000271087"/>
    </source>
</evidence>
<evidence type="ECO:0000256" key="4">
    <source>
        <dbReference type="ARBA" id="ARBA00022782"/>
    </source>
</evidence>
<organism evidence="16 17">
    <name type="scientific">Onchocerca ochengi</name>
    <name type="common">Filarial nematode worm</name>
    <dbReference type="NCBI Taxonomy" id="42157"/>
    <lineage>
        <taxon>Eukaryota</taxon>
        <taxon>Metazoa</taxon>
        <taxon>Ecdysozoa</taxon>
        <taxon>Nematoda</taxon>
        <taxon>Chromadorea</taxon>
        <taxon>Rhabditida</taxon>
        <taxon>Spirurina</taxon>
        <taxon>Spiruromorpha</taxon>
        <taxon>Filarioidea</taxon>
        <taxon>Onchocercidae</taxon>
        <taxon>Onchocerca</taxon>
    </lineage>
</organism>
<dbReference type="EMBL" id="UYRW01004975">
    <property type="protein sequence ID" value="VDM93371.1"/>
    <property type="molecule type" value="Genomic_DNA"/>
</dbReference>
<reference evidence="16 17" key="1">
    <citation type="submission" date="2018-08" db="EMBL/GenBank/DDBJ databases">
        <authorList>
            <person name="Laetsch R D."/>
            <person name="Stevens L."/>
            <person name="Kumar S."/>
            <person name="Blaxter L. M."/>
        </authorList>
    </citation>
    <scope>NUCLEOTIDE SEQUENCE [LARGE SCALE GENOMIC DNA]</scope>
</reference>
<dbReference type="GO" id="GO:0030154">
    <property type="term" value="P:cell differentiation"/>
    <property type="evidence" value="ECO:0007669"/>
    <property type="project" value="UniProtKB-KW"/>
</dbReference>
<dbReference type="CDD" id="cd22004">
    <property type="entry name" value="HMG-box_SOX"/>
    <property type="match status" value="1"/>
</dbReference>
<keyword evidence="10" id="KW-0804">Transcription</keyword>
<evidence type="ECO:0000256" key="7">
    <source>
        <dbReference type="ARBA" id="ARBA00023015"/>
    </source>
</evidence>
<dbReference type="PANTHER" id="PTHR10270">
    <property type="entry name" value="SOX TRANSCRIPTION FACTOR"/>
    <property type="match status" value="1"/>
</dbReference>
<evidence type="ECO:0000256" key="10">
    <source>
        <dbReference type="ARBA" id="ARBA00023163"/>
    </source>
</evidence>
<comment type="subcellular location">
    <subcellularLocation>
        <location evidence="1">Nucleus speckle</location>
    </subcellularLocation>
</comment>
<keyword evidence="6" id="KW-0726">Sexual differentiation</keyword>
<gene>
    <name evidence="16" type="ORF">NOO_LOCUS9738</name>
</gene>
<dbReference type="OrthoDB" id="6247875at2759"/>
<dbReference type="GO" id="GO:0005516">
    <property type="term" value="F:calmodulin binding"/>
    <property type="evidence" value="ECO:0007669"/>
    <property type="project" value="UniProtKB-KW"/>
</dbReference>
<protein>
    <recommendedName>
        <fullName evidence="3">Sex-determining region Y protein</fullName>
    </recommendedName>
    <alternativeName>
        <fullName evidence="12">Testis-determining factor</fullName>
    </alternativeName>
</protein>
<comment type="function">
    <text evidence="13">Transcriptional regulator that controls a genetic switch in male development. It is necessary and sufficient for initiating male sex determination by directing the development of supporting cell precursors (pre-Sertoli cells) as Sertoli rather than granulosa cells. Involved in different aspects of gene regulation including promoter activation or repression. Binds to the DNA consensus sequence 5'-[AT]AACAA[AT]-3'. SRY HMG box recognizes DNA by partial intercalation in the minor groove and promotes DNA bending. Also involved in pre-mRNA splicing. In male adult brain involved in the maintenance of motor functions of dopaminergic neurons.</text>
</comment>
<keyword evidence="5" id="KW-0112">Calmodulin-binding</keyword>
<evidence type="ECO:0000256" key="1">
    <source>
        <dbReference type="ARBA" id="ARBA00004324"/>
    </source>
</evidence>
<feature type="non-terminal residue" evidence="16">
    <location>
        <position position="1"/>
    </location>
</feature>
<feature type="DNA-binding region" description="HMG box" evidence="14">
    <location>
        <begin position="30"/>
        <end position="98"/>
    </location>
</feature>
<evidence type="ECO:0000256" key="6">
    <source>
        <dbReference type="ARBA" id="ARBA00022928"/>
    </source>
</evidence>
<dbReference type="SMART" id="SM00398">
    <property type="entry name" value="HMG"/>
    <property type="match status" value="1"/>
</dbReference>
<evidence type="ECO:0000256" key="2">
    <source>
        <dbReference type="ARBA" id="ARBA00005998"/>
    </source>
</evidence>
<dbReference type="GO" id="GO:0007548">
    <property type="term" value="P:sex differentiation"/>
    <property type="evidence" value="ECO:0007669"/>
    <property type="project" value="UniProtKB-KW"/>
</dbReference>
<evidence type="ECO:0000256" key="14">
    <source>
        <dbReference type="PROSITE-ProRule" id="PRU00267"/>
    </source>
</evidence>
<evidence type="ECO:0000256" key="5">
    <source>
        <dbReference type="ARBA" id="ARBA00022860"/>
    </source>
</evidence>
<evidence type="ECO:0000256" key="8">
    <source>
        <dbReference type="ARBA" id="ARBA00023125"/>
    </source>
</evidence>
<keyword evidence="17" id="KW-1185">Reference proteome</keyword>
<dbReference type="AlphaFoldDB" id="A0A3P7MAK5"/>
<dbReference type="Gene3D" id="1.10.30.10">
    <property type="entry name" value="High mobility group box domain"/>
    <property type="match status" value="1"/>
</dbReference>
<evidence type="ECO:0000313" key="16">
    <source>
        <dbReference type="EMBL" id="VDM93371.1"/>
    </source>
</evidence>
<keyword evidence="9" id="KW-0010">Activator</keyword>
<evidence type="ECO:0000256" key="12">
    <source>
        <dbReference type="ARBA" id="ARBA00032498"/>
    </source>
</evidence>
<feature type="domain" description="HMG box" evidence="15">
    <location>
        <begin position="30"/>
        <end position="98"/>
    </location>
</feature>
<dbReference type="Proteomes" id="UP000271087">
    <property type="component" value="Unassembled WGS sequence"/>
</dbReference>